<sequence>MLADMSQSSDWTSAARVVRRMGFGATGREVDAAVERGISTYVTESLAGQTVDDPGVRATPLPHFDDIQRLGRSASASARKRVNAQIGEQLSELTEWWLHRMIAASNPVTEKLTFIWHSHFATSAAKVRTASAMAGQNEKFRSLGLGGFRPLAYAMLTDPAMLRWLDGQQNTKKAPNENLAREFMELFALGHGNGYDETDVREGARALTGWRTSPSGTAALRQAEHDSGTKTVLGVTGPLDAAGFCDAVLGHPASAGFVASRLWQRLAGDAPPSPSAARRLTSAYGPERDLRALFGAILTDPELSHASAVQSPVEWLVGAQRALQPNVNRGDLHYLATTLRGLGQLPFYPPDVGGWPSGQAWLSTAATEIRWDAAMRVAKKAQNTSIVDASPTDRIDAAAHLLGVGKFSDRTTGVLKQSIGNPVTLTAIALNSPEYLTVCTNPDTWMRRRARAFSGNRSTHLPRRNRSSRCTRSGCGRNDGDLGRTSSGGGATPPHRRRRNPRARHDVRRQ</sequence>
<evidence type="ECO:0000313" key="2">
    <source>
        <dbReference type="EMBL" id="GAB41666.1"/>
    </source>
</evidence>
<evidence type="ECO:0000256" key="1">
    <source>
        <dbReference type="SAM" id="MobiDB-lite"/>
    </source>
</evidence>
<evidence type="ECO:0008006" key="4">
    <source>
        <dbReference type="Google" id="ProtNLM"/>
    </source>
</evidence>
<feature type="region of interest" description="Disordered" evidence="1">
    <location>
        <begin position="456"/>
        <end position="510"/>
    </location>
</feature>
<feature type="compositionally biased region" description="Basic residues" evidence="1">
    <location>
        <begin position="494"/>
        <end position="510"/>
    </location>
</feature>
<dbReference type="Pfam" id="PF08811">
    <property type="entry name" value="DUF1800"/>
    <property type="match status" value="1"/>
</dbReference>
<accession>H5U7F8</accession>
<comment type="caution">
    <text evidence="2">The sequence shown here is derived from an EMBL/GenBank/DDBJ whole genome shotgun (WGS) entry which is preliminary data.</text>
</comment>
<feature type="compositionally biased region" description="Basic residues" evidence="1">
    <location>
        <begin position="460"/>
        <end position="469"/>
    </location>
</feature>
<dbReference type="AlphaFoldDB" id="H5U7F8"/>
<evidence type="ECO:0000313" key="3">
    <source>
        <dbReference type="Proteomes" id="UP000005845"/>
    </source>
</evidence>
<dbReference type="Proteomes" id="UP000005845">
    <property type="component" value="Unassembled WGS sequence"/>
</dbReference>
<organism evidence="2 3">
    <name type="scientific">Gordonia sputi NBRC 100414</name>
    <dbReference type="NCBI Taxonomy" id="1089453"/>
    <lineage>
        <taxon>Bacteria</taxon>
        <taxon>Bacillati</taxon>
        <taxon>Actinomycetota</taxon>
        <taxon>Actinomycetes</taxon>
        <taxon>Mycobacteriales</taxon>
        <taxon>Gordoniaceae</taxon>
        <taxon>Gordonia</taxon>
    </lineage>
</organism>
<dbReference type="InterPro" id="IPR014917">
    <property type="entry name" value="DUF1800"/>
</dbReference>
<dbReference type="EMBL" id="BAFC01000140">
    <property type="protein sequence ID" value="GAB41666.1"/>
    <property type="molecule type" value="Genomic_DNA"/>
</dbReference>
<name>H5U7F8_9ACTN</name>
<keyword evidence="3" id="KW-1185">Reference proteome</keyword>
<protein>
    <recommendedName>
        <fullName evidence="4">DUF1800 domain-containing protein</fullName>
    </recommendedName>
</protein>
<reference evidence="2 3" key="1">
    <citation type="submission" date="2012-02" db="EMBL/GenBank/DDBJ databases">
        <title>Whole genome shotgun sequence of Gordonia sputi NBRC 100414.</title>
        <authorList>
            <person name="Yoshida I."/>
            <person name="Hosoyama A."/>
            <person name="Tsuchikane K."/>
            <person name="Katsumata H."/>
            <person name="Yamazaki S."/>
            <person name="Fujita N."/>
        </authorList>
    </citation>
    <scope>NUCLEOTIDE SEQUENCE [LARGE SCALE GENOMIC DNA]</scope>
    <source>
        <strain evidence="2 3">NBRC 100414</strain>
    </source>
</reference>
<proteinExistence type="predicted"/>
<dbReference type="eggNOG" id="COG5267">
    <property type="taxonomic scope" value="Bacteria"/>
</dbReference>
<gene>
    <name evidence="2" type="ORF">GOSPT_142_00270</name>
</gene>